<feature type="compositionally biased region" description="Low complexity" evidence="1">
    <location>
        <begin position="491"/>
        <end position="500"/>
    </location>
</feature>
<comment type="caution">
    <text evidence="3">The sequence shown here is derived from an EMBL/GenBank/DDBJ whole genome shotgun (WGS) entry which is preliminary data.</text>
</comment>
<organism evidence="3 4">
    <name type="scientific">Metschnikowia bicuspidata var. bicuspidata NRRL YB-4993</name>
    <dbReference type="NCBI Taxonomy" id="869754"/>
    <lineage>
        <taxon>Eukaryota</taxon>
        <taxon>Fungi</taxon>
        <taxon>Dikarya</taxon>
        <taxon>Ascomycota</taxon>
        <taxon>Saccharomycotina</taxon>
        <taxon>Pichiomycetes</taxon>
        <taxon>Metschnikowiaceae</taxon>
        <taxon>Metschnikowia</taxon>
    </lineage>
</organism>
<dbReference type="Proteomes" id="UP000092555">
    <property type="component" value="Unassembled WGS sequence"/>
</dbReference>
<dbReference type="GeneID" id="30029012"/>
<dbReference type="OrthoDB" id="4083297at2759"/>
<dbReference type="EMBL" id="LXTC01000004">
    <property type="protein sequence ID" value="OBA20344.1"/>
    <property type="molecule type" value="Genomic_DNA"/>
</dbReference>
<name>A0A1A0H8A6_9ASCO</name>
<dbReference type="RefSeq" id="XP_018710866.1">
    <property type="nucleotide sequence ID" value="XM_018856036.1"/>
</dbReference>
<sequence>MADIIQALHRSEALQLENLIALLGVVKGLKIAGPESQIPSLVRGLCTSNQKLLQMTGAAPPADAPDADHVKLVVNDFLVWFDGNFVVFEKLLQCLSAKHITQGTLYQQPVLHSQSYVDFARSMARVLRNPFILDKLAQVQARASAVIARTGDMVRQARLSDISFDHVQTFAGRSVSCFFTPAQIVRRSEDAPLFLGEWRVEMLLLKLGLQTQPRFDAWAVLNVPAPAARRSVVYPPFRVNELAVALAGDSLRFSSLSLDLAPSNHRFAISGPPALLDLWFRDLRAIFPTSDKLLHSSAVQLLGLGIHTVLVPSDDGSRLLPCSTPESEGLLPGARRSLDSGHSMEIMKKTLSSSGMEPELKERQLTVVQDPKPHYSIEAEYAYPEDADAQGSADDDSVDCFDVVTSVPQNHGLELQNHGLNMLKHAAASMPDVSAATAPSIYINAAGSAIDVDNFGKSHNPSFASLPAAEKKAQRKSFLDLFRKRRKEKAASSSPSEASEGPSLNTAAVAAEPPVSMPAAPHTAASSDASASANDMGLAKKPAPAPMKRPADLQIQIPKISDPGAASSQPGSATSASNRTLPLPFALPSSTSTYFFKPHLNAAAGANGSTTSLPGVIDEKPYEIPQDFKDIVNAADSLDFYITPVSPNSIKVSKWKPRHGKWEMLTSNENVFLKIVANYNIYKSWLLVFKEEYDEEYGEVIDKPLLVLDLDENTSARLSTALDIEIHATDAFSKQKTHIIVRCFTCNLVQAISTNFSNILEVMNSKKSLTQSSKFESMGTLSSSLASKPSTSSTLHSIFDQIQTPAASGGNTPEENSEGIYASGTKLLLDRITIKLHRQMELYEQIHRVSSWKALAMYSLSILHSVDASQMGFYHFDMHIKEEAGEEKVDEYLWTFQDDKIHEYVETIGKAATLVKASEGEIYMLECRGKKELKRLISLF</sequence>
<keyword evidence="4" id="KW-1185">Reference proteome</keyword>
<evidence type="ECO:0000313" key="3">
    <source>
        <dbReference type="EMBL" id="OBA20344.1"/>
    </source>
</evidence>
<accession>A0A1A0H8A6</accession>
<feature type="domain" description="PH-like" evidence="2">
    <location>
        <begin position="158"/>
        <end position="289"/>
    </location>
</feature>
<dbReference type="Pfam" id="PF25409">
    <property type="entry name" value="PH_33"/>
    <property type="match status" value="1"/>
</dbReference>
<evidence type="ECO:0000313" key="4">
    <source>
        <dbReference type="Proteomes" id="UP000092555"/>
    </source>
</evidence>
<feature type="region of interest" description="Disordered" evidence="1">
    <location>
        <begin position="484"/>
        <end position="549"/>
    </location>
</feature>
<proteinExistence type="predicted"/>
<reference evidence="3 4" key="1">
    <citation type="submission" date="2016-05" db="EMBL/GenBank/DDBJ databases">
        <title>Comparative genomics of biotechnologically important yeasts.</title>
        <authorList>
            <consortium name="DOE Joint Genome Institute"/>
            <person name="Riley R."/>
            <person name="Haridas S."/>
            <person name="Wolfe K.H."/>
            <person name="Lopes M.R."/>
            <person name="Hittinger C.T."/>
            <person name="Goker M."/>
            <person name="Salamov A."/>
            <person name="Wisecaver J."/>
            <person name="Long T.M."/>
            <person name="Aerts A.L."/>
            <person name="Barry K."/>
            <person name="Choi C."/>
            <person name="Clum A."/>
            <person name="Coughlan A.Y."/>
            <person name="Deshpande S."/>
            <person name="Douglass A.P."/>
            <person name="Hanson S.J."/>
            <person name="Klenk H.-P."/>
            <person name="LaButti K."/>
            <person name="Lapidus A."/>
            <person name="Lindquist E."/>
            <person name="Lipzen A."/>
            <person name="Meier-kolthoff J.P."/>
            <person name="Ohm R.A."/>
            <person name="Otillar R.P."/>
            <person name="Pangilinan J."/>
            <person name="Peng Y."/>
            <person name="Rokas A."/>
            <person name="Rosa C.A."/>
            <person name="Scheuner C."/>
            <person name="Sibirny A.A."/>
            <person name="Slot J.C."/>
            <person name="Stielow J.B."/>
            <person name="Sun H."/>
            <person name="Kurtzman C.P."/>
            <person name="Blackwell M."/>
            <person name="Grigoriev I.V."/>
            <person name="Jeffries T.W."/>
        </authorList>
    </citation>
    <scope>NUCLEOTIDE SEQUENCE [LARGE SCALE GENOMIC DNA]</scope>
    <source>
        <strain evidence="3 4">NRRL YB-4993</strain>
    </source>
</reference>
<protein>
    <recommendedName>
        <fullName evidence="2">PH-like domain-containing protein</fullName>
    </recommendedName>
</protein>
<dbReference type="STRING" id="869754.A0A1A0H8A6"/>
<gene>
    <name evidence="3" type="ORF">METBIDRAFT_32353</name>
</gene>
<dbReference type="InterPro" id="IPR058189">
    <property type="entry name" value="PH-like_ascomyc"/>
</dbReference>
<dbReference type="AlphaFoldDB" id="A0A1A0H8A6"/>
<feature type="compositionally biased region" description="Low complexity" evidence="1">
    <location>
        <begin position="519"/>
        <end position="548"/>
    </location>
</feature>
<evidence type="ECO:0000256" key="1">
    <source>
        <dbReference type="SAM" id="MobiDB-lite"/>
    </source>
</evidence>
<evidence type="ECO:0000259" key="2">
    <source>
        <dbReference type="Pfam" id="PF25409"/>
    </source>
</evidence>